<dbReference type="KEGG" id="sre:PTSG_09596"/>
<name>F2ULG3_SALR5</name>
<dbReference type="InterPro" id="IPR014807">
    <property type="entry name" value="Coa1"/>
</dbReference>
<dbReference type="AlphaFoldDB" id="F2ULG3"/>
<proteinExistence type="predicted"/>
<reference evidence="1" key="1">
    <citation type="submission" date="2009-08" db="EMBL/GenBank/DDBJ databases">
        <title>Annotation of Salpingoeca rosetta.</title>
        <authorList>
            <consortium name="The Broad Institute Genome Sequencing Platform"/>
            <person name="Russ C."/>
            <person name="Cuomo C."/>
            <person name="Burger G."/>
            <person name="Gray M.W."/>
            <person name="Holland P.W.H."/>
            <person name="King N."/>
            <person name="Lang F.B.F."/>
            <person name="Roger A.J."/>
            <person name="Ruiz-Trillo I."/>
            <person name="Young S.K."/>
            <person name="Zeng Q."/>
            <person name="Gargeya S."/>
            <person name="Alvarado L."/>
            <person name="Berlin A."/>
            <person name="Chapman S.B."/>
            <person name="Chen Z."/>
            <person name="Freedman E."/>
            <person name="Gellesch M."/>
            <person name="Goldberg J."/>
            <person name="Griggs A."/>
            <person name="Gujja S."/>
            <person name="Heilman E."/>
            <person name="Heiman D."/>
            <person name="Howarth C."/>
            <person name="Mehta T."/>
            <person name="Neiman D."/>
            <person name="Pearson M."/>
            <person name="Roberts A."/>
            <person name="Saif S."/>
            <person name="Shea T."/>
            <person name="Shenoy N."/>
            <person name="Sisk P."/>
            <person name="Stolte C."/>
            <person name="Sykes S."/>
            <person name="White J."/>
            <person name="Yandava C."/>
            <person name="Haas B."/>
            <person name="Nusbaum C."/>
            <person name="Birren B."/>
        </authorList>
    </citation>
    <scope>NUCLEOTIDE SEQUENCE [LARGE SCALE GENOMIC DNA]</scope>
    <source>
        <strain evidence="1">ATCC 50818</strain>
    </source>
</reference>
<dbReference type="RefSeq" id="XP_004990025.1">
    <property type="nucleotide sequence ID" value="XM_004989968.1"/>
</dbReference>
<dbReference type="GO" id="GO:0005743">
    <property type="term" value="C:mitochondrial inner membrane"/>
    <property type="evidence" value="ECO:0007669"/>
    <property type="project" value="TreeGrafter"/>
</dbReference>
<dbReference type="InParanoid" id="F2ULG3"/>
<dbReference type="Proteomes" id="UP000007799">
    <property type="component" value="Unassembled WGS sequence"/>
</dbReference>
<evidence type="ECO:0000313" key="2">
    <source>
        <dbReference type="Proteomes" id="UP000007799"/>
    </source>
</evidence>
<gene>
    <name evidence="1" type="ORF">PTSG_09596</name>
</gene>
<dbReference type="PANTHER" id="PTHR47148:SF1">
    <property type="entry name" value="CYTOCHROME C OXIDASE ASSEMBLY FACTOR 1 HOMOLOG"/>
    <property type="match status" value="1"/>
</dbReference>
<dbReference type="GO" id="GO:0032981">
    <property type="term" value="P:mitochondrial respiratory chain complex I assembly"/>
    <property type="evidence" value="ECO:0007669"/>
    <property type="project" value="TreeGrafter"/>
</dbReference>
<dbReference type="FunCoup" id="F2ULG3">
    <property type="interactions" value="160"/>
</dbReference>
<dbReference type="PANTHER" id="PTHR47148">
    <property type="entry name" value="CYTOCHROME C OXIDASE ASSEMBLY FACTOR 1 HOMOLOG"/>
    <property type="match status" value="1"/>
</dbReference>
<sequence length="130" mass="14221">MRVSLKTLSQVASAGLVFVSASTFGFYKFTQQQVSSAEYYSMAVNAAREHGPSMAALGQDLKPGSVDLFDGFTTVHTTQAKIRIPVKGKTTEEGTLEVFARRTNDEAPWELSKVTLETTWPTMTTINVLP</sequence>
<keyword evidence="2" id="KW-1185">Reference proteome</keyword>
<organism evidence="2">
    <name type="scientific">Salpingoeca rosetta (strain ATCC 50818 / BSB-021)</name>
    <dbReference type="NCBI Taxonomy" id="946362"/>
    <lineage>
        <taxon>Eukaryota</taxon>
        <taxon>Choanoflagellata</taxon>
        <taxon>Craspedida</taxon>
        <taxon>Salpingoecidae</taxon>
        <taxon>Salpingoeca</taxon>
    </lineage>
</organism>
<accession>F2ULG3</accession>
<dbReference type="OMA" id="VEWPEEK"/>
<dbReference type="EMBL" id="GL832980">
    <property type="protein sequence ID" value="EGD77962.1"/>
    <property type="molecule type" value="Genomic_DNA"/>
</dbReference>
<dbReference type="GeneID" id="16070577"/>
<evidence type="ECO:0000313" key="1">
    <source>
        <dbReference type="EMBL" id="EGD77962.1"/>
    </source>
</evidence>
<dbReference type="Pfam" id="PF08695">
    <property type="entry name" value="Coa1"/>
    <property type="match status" value="1"/>
</dbReference>
<dbReference type="GO" id="GO:0033617">
    <property type="term" value="P:mitochondrial respiratory chain complex IV assembly"/>
    <property type="evidence" value="ECO:0007669"/>
    <property type="project" value="TreeGrafter"/>
</dbReference>
<protein>
    <submittedName>
        <fullName evidence="1">Uncharacterized protein</fullName>
    </submittedName>
</protein>